<proteinExistence type="inferred from homology"/>
<dbReference type="Proteomes" id="UP000823201">
    <property type="component" value="Unassembled WGS sequence"/>
</dbReference>
<dbReference type="InterPro" id="IPR003646">
    <property type="entry name" value="SH3-like_bac-type"/>
</dbReference>
<dbReference type="RefSeq" id="WP_205006982.1">
    <property type="nucleotide sequence ID" value="NZ_CBCRXA010000011.1"/>
</dbReference>
<dbReference type="CDD" id="cd00599">
    <property type="entry name" value="GH25_muramidase"/>
    <property type="match status" value="1"/>
</dbReference>
<dbReference type="Gene3D" id="2.30.30.40">
    <property type="entry name" value="SH3 Domains"/>
    <property type="match status" value="4"/>
</dbReference>
<evidence type="ECO:0000259" key="2">
    <source>
        <dbReference type="PROSITE" id="PS51781"/>
    </source>
</evidence>
<evidence type="ECO:0000256" key="1">
    <source>
        <dbReference type="ARBA" id="ARBA00010646"/>
    </source>
</evidence>
<keyword evidence="4" id="KW-1185">Reference proteome</keyword>
<gene>
    <name evidence="3" type="ORF">JOC27_001874</name>
</gene>
<dbReference type="PANTHER" id="PTHR34408">
    <property type="entry name" value="FAMILY PROTEIN, PUTATIVE-RELATED"/>
    <property type="match status" value="1"/>
</dbReference>
<accession>A0ABS2Q9Y6</accession>
<dbReference type="SUPFAM" id="SSF51445">
    <property type="entry name" value="(Trans)glycosidases"/>
    <property type="match status" value="1"/>
</dbReference>
<feature type="domain" description="SH3b" evidence="2">
    <location>
        <begin position="104"/>
        <end position="166"/>
    </location>
</feature>
<reference evidence="3 4" key="1">
    <citation type="submission" date="2021-01" db="EMBL/GenBank/DDBJ databases">
        <title>Genomic Encyclopedia of Type Strains, Phase IV (KMG-IV): sequencing the most valuable type-strain genomes for metagenomic binning, comparative biology and taxonomic classification.</title>
        <authorList>
            <person name="Goeker M."/>
        </authorList>
    </citation>
    <scope>NUCLEOTIDE SEQUENCE [LARGE SCALE GENOMIC DNA]</scope>
    <source>
        <strain evidence="3 4">DSM 100968</strain>
    </source>
</reference>
<dbReference type="Pfam" id="PF08239">
    <property type="entry name" value="SH3_3"/>
    <property type="match status" value="1"/>
</dbReference>
<comment type="caution">
    <text evidence="3">The sequence shown here is derived from an EMBL/GenBank/DDBJ whole genome shotgun (WGS) entry which is preliminary data.</text>
</comment>
<protein>
    <submittedName>
        <fullName evidence="3">GH25 family lysozyme M1 (1,4-beta-N-acetylmuramidase)</fullName>
    </submittedName>
</protein>
<dbReference type="Gene3D" id="3.20.20.80">
    <property type="entry name" value="Glycosidases"/>
    <property type="match status" value="1"/>
</dbReference>
<comment type="similarity">
    <text evidence="1">Belongs to the glycosyl hydrolase 25 family.</text>
</comment>
<dbReference type="InterPro" id="IPR002053">
    <property type="entry name" value="Glyco_hydro_25"/>
</dbReference>
<evidence type="ECO:0000313" key="3">
    <source>
        <dbReference type="EMBL" id="MBM7658421.1"/>
    </source>
</evidence>
<organism evidence="3 4">
    <name type="scientific">Sporolactobacillus spathodeae</name>
    <dbReference type="NCBI Taxonomy" id="1465502"/>
    <lineage>
        <taxon>Bacteria</taxon>
        <taxon>Bacillati</taxon>
        <taxon>Bacillota</taxon>
        <taxon>Bacilli</taxon>
        <taxon>Bacillales</taxon>
        <taxon>Sporolactobacillaceae</taxon>
        <taxon>Sporolactobacillus</taxon>
    </lineage>
</organism>
<evidence type="ECO:0000313" key="4">
    <source>
        <dbReference type="Proteomes" id="UP000823201"/>
    </source>
</evidence>
<dbReference type="SMART" id="SM00287">
    <property type="entry name" value="SH3b"/>
    <property type="match status" value="4"/>
</dbReference>
<sequence>MKRFGKRSAVFLLFFTLITGMLVGPWQPAAQAASSYHARVTVSTAKVHTSPSGRAHTVAKLHRNATVTVIGTRGSWKKISYGGKTRYIYAKYIKKSTPSYSFRSYTNYVKSYSLVMRSKASSHYRKIRSLYMNYKVTVIGAKGSYRYVQYGSRKGYVQAKWLKSTVKSYGAYVVQKSINLWKGPGKKYGHPSSLHKYLYKNNTVTVTGSSSGYLKVNYNGTKGYAWGGYFKNGTPPKAAAAPAPVKAAAPAPVKTSAPAYTAAKVLDYTPVSNFPAYIGYDNRYIYASADTNSSVKATLREKTLVTVIGTKAVQMNNGTVNWSRVRLSNGDEGYIQSYNLETDINKFNIPTSNILGYGLDISHHQNESGAINSSTFNTISAANYSFVIIKASEGTTVRDKFLQSNLQGALNATPHPLKVGAYHYFWATDESTARSEANWFTKNLNDAGFSKSNYVFIDVEENGGNSKIATYVTDFLQQMIDNGYTKLGIYSRPSYFKNNLNLSTIKTNVQDYAKNKNVELSKILVWLSWYRGKDSYEGPGSLNNNDIDIWQYTSNGIVAGVSGATDKDASYIDPNNF</sequence>
<name>A0ABS2Q9Y6_9BACL</name>
<dbReference type="PROSITE" id="PS51781">
    <property type="entry name" value="SH3B"/>
    <property type="match status" value="1"/>
</dbReference>
<dbReference type="PROSITE" id="PS51904">
    <property type="entry name" value="GLYCOSYL_HYDROL_F25_2"/>
    <property type="match status" value="1"/>
</dbReference>
<dbReference type="EMBL" id="JAFBEV010000016">
    <property type="protein sequence ID" value="MBM7658421.1"/>
    <property type="molecule type" value="Genomic_DNA"/>
</dbReference>
<dbReference type="PANTHER" id="PTHR34408:SF1">
    <property type="entry name" value="GLYCOSYL HYDROLASE FAMILY 19 DOMAIN-CONTAINING PROTEIN HI_1415"/>
    <property type="match status" value="1"/>
</dbReference>
<dbReference type="Pfam" id="PF01183">
    <property type="entry name" value="Glyco_hydro_25"/>
    <property type="match status" value="1"/>
</dbReference>
<dbReference type="InterPro" id="IPR052354">
    <property type="entry name" value="Cell_Wall_Dynamics_Protein"/>
</dbReference>
<dbReference type="InterPro" id="IPR017853">
    <property type="entry name" value="GH"/>
</dbReference>